<dbReference type="PATRIC" id="fig|1300222.3.peg.3901"/>
<keyword evidence="4 5" id="KW-0472">Membrane</keyword>
<evidence type="ECO:0000256" key="2">
    <source>
        <dbReference type="ARBA" id="ARBA00022692"/>
    </source>
</evidence>
<gene>
    <name evidence="6" type="ORF">I532_18597</name>
</gene>
<evidence type="ECO:0000256" key="4">
    <source>
        <dbReference type="ARBA" id="ARBA00023136"/>
    </source>
</evidence>
<dbReference type="RefSeq" id="WP_003390095.1">
    <property type="nucleotide sequence ID" value="NZ_APBN01000009.1"/>
</dbReference>
<evidence type="ECO:0000256" key="3">
    <source>
        <dbReference type="ARBA" id="ARBA00022989"/>
    </source>
</evidence>
<feature type="transmembrane region" description="Helical" evidence="5">
    <location>
        <begin position="127"/>
        <end position="147"/>
    </location>
</feature>
<keyword evidence="7" id="KW-1185">Reference proteome</keyword>
<dbReference type="AlphaFoldDB" id="M8DCS5"/>
<reference evidence="6 7" key="1">
    <citation type="submission" date="2013-03" db="EMBL/GenBank/DDBJ databases">
        <title>Assembly of a new bacterial strain Brevibacillus borstelensis AK1.</title>
        <authorList>
            <person name="Rajan I."/>
            <person name="PoliReddy D."/>
            <person name="Sugumar T."/>
            <person name="Rathinam K."/>
            <person name="Alqarawi S."/>
            <person name="Khalil A.B."/>
            <person name="Sivakumar N."/>
        </authorList>
    </citation>
    <scope>NUCLEOTIDE SEQUENCE [LARGE SCALE GENOMIC DNA]</scope>
    <source>
        <strain evidence="6 7">AK1</strain>
    </source>
</reference>
<dbReference type="Proteomes" id="UP000012081">
    <property type="component" value="Unassembled WGS sequence"/>
</dbReference>
<evidence type="ECO:0000313" key="7">
    <source>
        <dbReference type="Proteomes" id="UP000012081"/>
    </source>
</evidence>
<keyword evidence="3 5" id="KW-1133">Transmembrane helix</keyword>
<dbReference type="EMBL" id="APBN01000009">
    <property type="protein sequence ID" value="EMT51258.1"/>
    <property type="molecule type" value="Genomic_DNA"/>
</dbReference>
<dbReference type="PANTHER" id="PTHR39157:SF1">
    <property type="entry name" value="DOXX FAMILY PROTEIN"/>
    <property type="match status" value="1"/>
</dbReference>
<dbReference type="Pfam" id="PF07681">
    <property type="entry name" value="DoxX"/>
    <property type="match status" value="1"/>
</dbReference>
<dbReference type="STRING" id="1300222.I532_18597"/>
<evidence type="ECO:0000256" key="1">
    <source>
        <dbReference type="ARBA" id="ARBA00004141"/>
    </source>
</evidence>
<dbReference type="OrthoDB" id="26941at2"/>
<proteinExistence type="predicted"/>
<dbReference type="GO" id="GO:0016020">
    <property type="term" value="C:membrane"/>
    <property type="evidence" value="ECO:0007669"/>
    <property type="project" value="UniProtKB-SubCell"/>
</dbReference>
<evidence type="ECO:0000256" key="5">
    <source>
        <dbReference type="SAM" id="Phobius"/>
    </source>
</evidence>
<dbReference type="PANTHER" id="PTHR39157">
    <property type="entry name" value="INTEGRAL MEMBRANE PROTEIN-RELATED"/>
    <property type="match status" value="1"/>
</dbReference>
<accession>M8DCS5</accession>
<comment type="caution">
    <text evidence="6">The sequence shown here is derived from an EMBL/GenBank/DDBJ whole genome shotgun (WGS) entry which is preliminary data.</text>
</comment>
<dbReference type="InterPro" id="IPR032808">
    <property type="entry name" value="DoxX"/>
</dbReference>
<keyword evidence="2 5" id="KW-0812">Transmembrane</keyword>
<protein>
    <submittedName>
        <fullName evidence="6">DoxX family protein</fullName>
    </submittedName>
</protein>
<organism evidence="6 7">
    <name type="scientific">Brevibacillus borstelensis AK1</name>
    <dbReference type="NCBI Taxonomy" id="1300222"/>
    <lineage>
        <taxon>Bacteria</taxon>
        <taxon>Bacillati</taxon>
        <taxon>Bacillota</taxon>
        <taxon>Bacilli</taxon>
        <taxon>Bacillales</taxon>
        <taxon>Paenibacillaceae</taxon>
        <taxon>Brevibacillus</taxon>
    </lineage>
</organism>
<evidence type="ECO:0000313" key="6">
    <source>
        <dbReference type="EMBL" id="EMT51258.1"/>
    </source>
</evidence>
<comment type="subcellular location">
    <subcellularLocation>
        <location evidence="1">Membrane</location>
        <topology evidence="1">Multi-pass membrane protein</topology>
    </subcellularLocation>
</comment>
<name>M8DCS5_9BACL</name>
<sequence length="175" mass="19492">MIVNWLRNNAYASVLLLLARLYIGWQWLTAGWGKLTSAEGFQTAKFLQNAVANPVTSHNEVIYPNFTAFLESFALPNAQLFNFLIPLGEFLVGLGLILGCLTTAAGFFGVVMNFAFLLAGTVSTNPWMILFGIFLLVGGRNAGMIGLDRYLFPFYDRLFHKNPPKPILLTNRKII</sequence>
<feature type="transmembrane region" description="Helical" evidence="5">
    <location>
        <begin position="90"/>
        <end position="115"/>
    </location>
</feature>